<evidence type="ECO:0000256" key="1">
    <source>
        <dbReference type="SAM" id="Phobius"/>
    </source>
</evidence>
<keyword evidence="1" id="KW-0472">Membrane</keyword>
<keyword evidence="1" id="KW-0812">Transmembrane</keyword>
<evidence type="ECO:0000313" key="2">
    <source>
        <dbReference type="EMBL" id="ALM74839.1"/>
    </source>
</evidence>
<sequence length="67" mass="7185">MLAILGGAVTLNLGEYNPGVLVWVGLMSTYAMLPETGDEPWMTIIWLAAQLIGGFHNVVLLPPTLFG</sequence>
<name>A0A0S1XAQ1_THEBA</name>
<feature type="transmembrane region" description="Helical" evidence="1">
    <location>
        <begin position="16"/>
        <end position="33"/>
    </location>
</feature>
<accession>A0A0S1XAQ1</accession>
<dbReference type="Proteomes" id="UP000066042">
    <property type="component" value="Chromosome"/>
</dbReference>
<keyword evidence="1" id="KW-1133">Transmembrane helix</keyword>
<organism evidence="2 3">
    <name type="scientific">Thermococcus barophilus</name>
    <dbReference type="NCBI Taxonomy" id="55802"/>
    <lineage>
        <taxon>Archaea</taxon>
        <taxon>Methanobacteriati</taxon>
        <taxon>Methanobacteriota</taxon>
        <taxon>Thermococci</taxon>
        <taxon>Thermococcales</taxon>
        <taxon>Thermococcaceae</taxon>
        <taxon>Thermococcus</taxon>
    </lineage>
</organism>
<protein>
    <submittedName>
        <fullName evidence="2">Uncharacterized protein</fullName>
    </submittedName>
</protein>
<dbReference type="STRING" id="55802.TBCH5v1_0886"/>
<dbReference type="EMBL" id="CP013050">
    <property type="protein sequence ID" value="ALM74839.1"/>
    <property type="molecule type" value="Genomic_DNA"/>
</dbReference>
<dbReference type="PATRIC" id="fig|55802.8.peg.885"/>
<feature type="transmembrane region" description="Helical" evidence="1">
    <location>
        <begin position="45"/>
        <end position="66"/>
    </location>
</feature>
<reference evidence="2 3" key="1">
    <citation type="journal article" date="2016" name="Genome Announc.">
        <title>Complete genome sequence of the hyperthermophilic and piezophilic archaeon Thermococcus barophilus Ch5, capable of growth at the expense of hydrogenogenesis from carbon monoxide and formate.</title>
        <authorList>
            <person name="Oger P."/>
            <person name="Sokolova T.G."/>
            <person name="Kozhevnikova D.A."/>
            <person name="Taranov E.A."/>
            <person name="Vannier P."/>
            <person name="Lee H.S."/>
            <person name="Kwon K.K."/>
            <person name="Kang S.G."/>
            <person name="Lee J.H."/>
            <person name="Bonch-Osmolovskaya E.A."/>
            <person name="Lebedinsky A.V."/>
        </authorList>
    </citation>
    <scope>NUCLEOTIDE SEQUENCE [LARGE SCALE GENOMIC DNA]</scope>
    <source>
        <strain evidence="3">Ch5</strain>
    </source>
</reference>
<gene>
    <name evidence="2" type="ORF">TBCH5v1_0886</name>
</gene>
<evidence type="ECO:0000313" key="3">
    <source>
        <dbReference type="Proteomes" id="UP000066042"/>
    </source>
</evidence>
<dbReference type="AlphaFoldDB" id="A0A0S1XAQ1"/>
<proteinExistence type="predicted"/>